<feature type="transmembrane region" description="Helical" evidence="12">
    <location>
        <begin position="693"/>
        <end position="711"/>
    </location>
</feature>
<dbReference type="SUPFAM" id="SSF53822">
    <property type="entry name" value="Periplasmic binding protein-like I"/>
    <property type="match status" value="1"/>
</dbReference>
<dbReference type="STRING" id="30019.A0A0M3QYR8"/>
<dbReference type="SMR" id="A0A0M3QYR8"/>
<keyword evidence="15" id="KW-1185">Reference proteome</keyword>
<dbReference type="Pfam" id="PF00003">
    <property type="entry name" value="7tm_3"/>
    <property type="match status" value="1"/>
</dbReference>
<dbReference type="InterPro" id="IPR000162">
    <property type="entry name" value="GPCR_3_mtglu_rcpt"/>
</dbReference>
<evidence type="ECO:0000256" key="6">
    <source>
        <dbReference type="ARBA" id="ARBA00023040"/>
    </source>
</evidence>
<dbReference type="PRINTS" id="PR00248">
    <property type="entry name" value="GPCRMGR"/>
</dbReference>
<evidence type="ECO:0000256" key="12">
    <source>
        <dbReference type="SAM" id="Phobius"/>
    </source>
</evidence>
<evidence type="ECO:0000256" key="4">
    <source>
        <dbReference type="ARBA" id="ARBA00022692"/>
    </source>
</evidence>
<dbReference type="InterPro" id="IPR038550">
    <property type="entry name" value="GPCR_3_9-Cys_sf"/>
</dbReference>
<evidence type="ECO:0000256" key="8">
    <source>
        <dbReference type="ARBA" id="ARBA00023170"/>
    </source>
</evidence>
<evidence type="ECO:0000313" key="15">
    <source>
        <dbReference type="Proteomes" id="UP000494163"/>
    </source>
</evidence>
<accession>A0A0M3QYR8</accession>
<dbReference type="PROSITE" id="PS50259">
    <property type="entry name" value="G_PROTEIN_RECEP_F3_4"/>
    <property type="match status" value="1"/>
</dbReference>
<keyword evidence="9" id="KW-0325">Glycoprotein</keyword>
<dbReference type="InterPro" id="IPR011500">
    <property type="entry name" value="GPCR_3_9-Cys_dom"/>
</dbReference>
<dbReference type="PROSITE" id="PS00979">
    <property type="entry name" value="G_PROTEIN_RECEP_F3_1"/>
    <property type="match status" value="1"/>
</dbReference>
<comment type="similarity">
    <text evidence="2">Belongs to the G-protein coupled receptor 3 family.</text>
</comment>
<dbReference type="GO" id="GO:0005886">
    <property type="term" value="C:plasma membrane"/>
    <property type="evidence" value="ECO:0007669"/>
    <property type="project" value="UniProtKB-SubCell"/>
</dbReference>
<evidence type="ECO:0000256" key="10">
    <source>
        <dbReference type="ARBA" id="ARBA00023224"/>
    </source>
</evidence>
<dbReference type="InterPro" id="IPR017978">
    <property type="entry name" value="GPCR_3_C"/>
</dbReference>
<evidence type="ECO:0000256" key="2">
    <source>
        <dbReference type="ARBA" id="ARBA00007242"/>
    </source>
</evidence>
<comment type="subcellular location">
    <subcellularLocation>
        <location evidence="1">Cell membrane</location>
        <topology evidence="1">Multi-pass membrane protein</topology>
    </subcellularLocation>
</comment>
<dbReference type="OMA" id="CNIQDMS"/>
<dbReference type="EMBL" id="CP012527">
    <property type="protein sequence ID" value="ALC48089.1"/>
    <property type="molecule type" value="Genomic_DNA"/>
</dbReference>
<dbReference type="Gene3D" id="2.10.50.30">
    <property type="entry name" value="GPCR, family 3, nine cysteines domain"/>
    <property type="match status" value="1"/>
</dbReference>
<evidence type="ECO:0000256" key="1">
    <source>
        <dbReference type="ARBA" id="ARBA00004651"/>
    </source>
</evidence>
<feature type="domain" description="G-protein coupled receptors family 3 profile" evidence="13">
    <location>
        <begin position="651"/>
        <end position="915"/>
    </location>
</feature>
<dbReference type="InterPro" id="IPR001828">
    <property type="entry name" value="ANF_lig-bd_rcpt"/>
</dbReference>
<evidence type="ECO:0000259" key="13">
    <source>
        <dbReference type="PROSITE" id="PS50259"/>
    </source>
</evidence>
<dbReference type="GO" id="GO:0004930">
    <property type="term" value="F:G protein-coupled receptor activity"/>
    <property type="evidence" value="ECO:0007669"/>
    <property type="project" value="UniProtKB-KW"/>
</dbReference>
<feature type="transmembrane region" description="Helical" evidence="12">
    <location>
        <begin position="869"/>
        <end position="892"/>
    </location>
</feature>
<feature type="transmembrane region" description="Helical" evidence="12">
    <location>
        <begin position="810"/>
        <end position="829"/>
    </location>
</feature>
<keyword evidence="4 12" id="KW-0812">Transmembrane</keyword>
<dbReference type="InterPro" id="IPR017979">
    <property type="entry name" value="GPCR_3_CS"/>
</dbReference>
<dbReference type="FunFam" id="3.40.50.2300:FF:000308">
    <property type="entry name" value="Metabotropic glutamate receptor"/>
    <property type="match status" value="1"/>
</dbReference>
<evidence type="ECO:0000256" key="11">
    <source>
        <dbReference type="ARBA" id="ARBA00054813"/>
    </source>
</evidence>
<dbReference type="OrthoDB" id="425344at2759"/>
<evidence type="ECO:0000313" key="14">
    <source>
        <dbReference type="EMBL" id="ALC48089.1"/>
    </source>
</evidence>
<reference evidence="14 15" key="1">
    <citation type="submission" date="2015-08" db="EMBL/GenBank/DDBJ databases">
        <title>Ancestral chromatin configuration constrains chromatin evolution on differentiating sex chromosomes in Drosophila.</title>
        <authorList>
            <person name="Zhou Q."/>
            <person name="Bachtrog D."/>
        </authorList>
    </citation>
    <scope>NUCLEOTIDE SEQUENCE [LARGE SCALE GENOMIC DNA]</scope>
    <source>
        <tissue evidence="14">Whole larvae</tissue>
    </source>
</reference>
<dbReference type="FunFam" id="2.10.50.30:FF:000001">
    <property type="entry name" value="metabotropic glutamate receptor 1"/>
    <property type="match status" value="1"/>
</dbReference>
<dbReference type="Pfam" id="PF07562">
    <property type="entry name" value="NCD3G"/>
    <property type="match status" value="1"/>
</dbReference>
<protein>
    <submittedName>
        <fullName evidence="14">MGluRA</fullName>
    </submittedName>
</protein>
<dbReference type="CDD" id="cd15934">
    <property type="entry name" value="7tmC_mGluRs_group2_3"/>
    <property type="match status" value="1"/>
</dbReference>
<dbReference type="Pfam" id="PF01094">
    <property type="entry name" value="ANF_receptor"/>
    <property type="match status" value="1"/>
</dbReference>
<dbReference type="PRINTS" id="PR00593">
    <property type="entry name" value="MTABOTROPICR"/>
</dbReference>
<organism evidence="14 15">
    <name type="scientific">Drosophila busckii</name>
    <name type="common">Fruit fly</name>
    <dbReference type="NCBI Taxonomy" id="30019"/>
    <lineage>
        <taxon>Eukaryota</taxon>
        <taxon>Metazoa</taxon>
        <taxon>Ecdysozoa</taxon>
        <taxon>Arthropoda</taxon>
        <taxon>Hexapoda</taxon>
        <taxon>Insecta</taxon>
        <taxon>Pterygota</taxon>
        <taxon>Neoptera</taxon>
        <taxon>Endopterygota</taxon>
        <taxon>Diptera</taxon>
        <taxon>Brachycera</taxon>
        <taxon>Muscomorpha</taxon>
        <taxon>Ephydroidea</taxon>
        <taxon>Drosophilidae</taxon>
        <taxon>Drosophila</taxon>
    </lineage>
</organism>
<dbReference type="Proteomes" id="UP000494163">
    <property type="component" value="Chromosome 4"/>
</dbReference>
<proteinExistence type="inferred from homology"/>
<comment type="function">
    <text evidence="11">G-protein coupled receptor for glutamate. Ligand binding causes a conformation change that triggers signaling via guanine nucleotide-binding proteins (G proteins) and modulates the activity of down-stream effectors.</text>
</comment>
<sequence length="1030" mass="114576">MGIEIIRRCKGGKPDVRKVLIRIMFAMATWLSWAQPNQLSHLTVAATSQAPDIVSVSLPGDIVLGGLFPVHEKGEGSSPCGPKVYNRGVQRLEAMLYAIDRVNNDSNLLPGITLGVHILDTCSRDTYALNQSLVFVRASLNNLDTSVFECADGFSPQLRKNSSSGPVFGVIGGSYSSVSLQVANLLRLFHIPQISPASTAKTLSDKSRFDLFARTVPPDTFQSVALVDIIKNFNWSYVSTIHSEGSYGEYGIEAFHKEATERNVCIAVAEKVPSAADDKIFDSIINKLQKKPNARAVVLFTRAEDARRILQAAKRANLLQPFHWIASDGWGKQQKLLEGLEEIAEGAITVELQSEIIEDFDRYMMQLTPRSNKRNPWFAEYWEDTFNCVLSLKPNAKPAEAHKFSQDQNVEKNLCDEAFRLSEKVGYEQESKTQFVVDAVYAFAHALHNLYNDLCTQNDQNIGHQKHVHSESVWYRKPVISHSQACPDMASYDGKDFYNNYLLNVSFVGTVNFISITYIIDLAGSEVKFDRQGDGLARYDILNYQRLDNSSGYQYKVVGKWFNNLELNLDTVVWNREKDIPTSACSLPCEAGMIKKQQGDTCCWICDSCETYEYVYDEFTCRDCGPGFWPYPDKLSCFALNIQYMRWNTLFALVPLAIAVLGITMTIVVIVLFARNHDTPLVRASGRELSYTLLFGILVCYCNTFALIAMPTICSCVLQRFGIGVGFSIIYSALLTKTNRISRIFHSASKSAQRLKYISPQSQVVITTSLIAIQVLITMIWMIVEPPGTRFYYPDRTEVILKCKIQDMSFLFSQLYNMVLITICTVYAIKTRKIPENFNESKFIGFTMYTTCIIWLAFIPIYFGTGNSYEIQITTLCISISLSASVALVCLYSPKVYILVFHPDKNVRKLTMNSTVYRRSATNAAGAHGGPTSSGYNRTPIGGSVSGVGVCPTGTEYGAAAGTATLPSSSARNMTSTYNGSSSTADLALDQTRTVDVHRKSEDCSAMPGTNLESDCGISIVDTPSIHNDD</sequence>
<evidence type="ECO:0000256" key="3">
    <source>
        <dbReference type="ARBA" id="ARBA00022475"/>
    </source>
</evidence>
<evidence type="ECO:0000256" key="9">
    <source>
        <dbReference type="ARBA" id="ARBA00023180"/>
    </source>
</evidence>
<dbReference type="InterPro" id="IPR000337">
    <property type="entry name" value="GPCR_3"/>
</dbReference>
<dbReference type="AlphaFoldDB" id="A0A0M3QYR8"/>
<feature type="transmembrane region" description="Helical" evidence="12">
    <location>
        <begin position="841"/>
        <end position="863"/>
    </location>
</feature>
<keyword evidence="8" id="KW-0675">Receptor</keyword>
<keyword evidence="7 12" id="KW-0472">Membrane</keyword>
<feature type="transmembrane region" description="Helical" evidence="12">
    <location>
        <begin position="650"/>
        <end position="673"/>
    </location>
</feature>
<dbReference type="InterPro" id="IPR028082">
    <property type="entry name" value="Peripla_BP_I"/>
</dbReference>
<feature type="transmembrane region" description="Helical" evidence="12">
    <location>
        <begin position="764"/>
        <end position="784"/>
    </location>
</feature>
<dbReference type="PROSITE" id="PS00980">
    <property type="entry name" value="G_PROTEIN_RECEP_F3_2"/>
    <property type="match status" value="1"/>
</dbReference>
<keyword evidence="6" id="KW-0297">G-protein coupled receptor</keyword>
<keyword evidence="10" id="KW-0807">Transducer</keyword>
<keyword evidence="3" id="KW-1003">Cell membrane</keyword>
<keyword evidence="5 12" id="KW-1133">Transmembrane helix</keyword>
<dbReference type="InterPro" id="IPR050726">
    <property type="entry name" value="mGluR"/>
</dbReference>
<evidence type="ECO:0000256" key="7">
    <source>
        <dbReference type="ARBA" id="ARBA00023136"/>
    </source>
</evidence>
<gene>
    <name evidence="14" type="ORF">Dbus_chr4g27</name>
</gene>
<name>A0A0M3QYR8_DROBS</name>
<feature type="transmembrane region" description="Helical" evidence="12">
    <location>
        <begin position="717"/>
        <end position="736"/>
    </location>
</feature>
<dbReference type="Gene3D" id="3.40.50.2300">
    <property type="match status" value="2"/>
</dbReference>
<evidence type="ECO:0000256" key="5">
    <source>
        <dbReference type="ARBA" id="ARBA00022989"/>
    </source>
</evidence>
<dbReference type="PANTHER" id="PTHR24060">
    <property type="entry name" value="METABOTROPIC GLUTAMATE RECEPTOR"/>
    <property type="match status" value="1"/>
</dbReference>
<dbReference type="PROSITE" id="PS00981">
    <property type="entry name" value="G_PROTEIN_RECEP_F3_3"/>
    <property type="match status" value="1"/>
</dbReference>